<comment type="caution">
    <text evidence="1">The sequence shown here is derived from an EMBL/GenBank/DDBJ whole genome shotgun (WGS) entry which is preliminary data.</text>
</comment>
<evidence type="ECO:0000313" key="1">
    <source>
        <dbReference type="EMBL" id="KAG5470472.1"/>
    </source>
</evidence>
<organism evidence="1 2">
    <name type="scientific">Leishmania martiniquensis</name>
    <dbReference type="NCBI Taxonomy" id="1580590"/>
    <lineage>
        <taxon>Eukaryota</taxon>
        <taxon>Discoba</taxon>
        <taxon>Euglenozoa</taxon>
        <taxon>Kinetoplastea</taxon>
        <taxon>Metakinetoplastina</taxon>
        <taxon>Trypanosomatida</taxon>
        <taxon>Trypanosomatidae</taxon>
        <taxon>Leishmaniinae</taxon>
        <taxon>Leishmania</taxon>
    </lineage>
</organism>
<dbReference type="GeneID" id="92511828"/>
<dbReference type="KEGG" id="lmat:92511828"/>
<dbReference type="Proteomes" id="UP000673552">
    <property type="component" value="Chromosome 32"/>
</dbReference>
<dbReference type="OrthoDB" id="271890at2759"/>
<accession>A0A836FW87</accession>
<proteinExistence type="predicted"/>
<evidence type="ECO:0000313" key="2">
    <source>
        <dbReference type="Proteomes" id="UP000673552"/>
    </source>
</evidence>
<gene>
    <name evidence="1" type="ORF">LSCM1_01716</name>
</gene>
<dbReference type="EMBL" id="JAFEUZ010000032">
    <property type="protein sequence ID" value="KAG5470472.1"/>
    <property type="molecule type" value="Genomic_DNA"/>
</dbReference>
<keyword evidence="2" id="KW-1185">Reference proteome</keyword>
<protein>
    <submittedName>
        <fullName evidence="1">Uncharacterized protein</fullName>
    </submittedName>
</protein>
<reference evidence="1 2" key="1">
    <citation type="submission" date="2021-03" db="EMBL/GenBank/DDBJ databases">
        <title>Leishmania (Mundinia) martiniquensis Genome sequencing and assembly.</title>
        <authorList>
            <person name="Almutairi H."/>
            <person name="Gatherer D."/>
        </authorList>
    </citation>
    <scope>NUCLEOTIDE SEQUENCE [LARGE SCALE GENOMIC DNA]</scope>
    <source>
        <strain evidence="1">LSCM1</strain>
    </source>
</reference>
<dbReference type="RefSeq" id="XP_067175865.1">
    <property type="nucleotide sequence ID" value="XM_067319316.1"/>
</dbReference>
<name>A0A836FW87_9TRYP</name>
<sequence>MPGAGDQAAAYVSCRSRRLPACFSDAVIAVCKLTSPVPVIPPLASLCASGLPGYSEREGEVFSAAASSLHPRHRLPFVLSRVAASAAIASLSAGESATDLRTKGRPPLTVFTDRREAAPMLHGCRLSISHEDSVAASVAWPISSLDAPFDGCGAAPTSLDGGVRLSHSFSTPVGVRAASFAYAIDVVDVGEVHRVRSRFPQLGQRWVPQCTTAASAEEVRYGLACLQQRQRAWVAGARVPEDSNGGKGIRTSQAADRRERWWEHLPTPCSSEADAYAAVVLAQHWGARECAVKLVGIPGRSFAYKCVRALSSQNGGAVAAESATFTASFMVPNTVYCAEVSGVEVCTLAQRGLQPRLYLYTWAEWAPLNTVVDLPYVIMLACAPRLSGKR</sequence>
<dbReference type="AlphaFoldDB" id="A0A836FW87"/>